<evidence type="ECO:0000313" key="1">
    <source>
        <dbReference type="EMBL" id="SBS34429.1"/>
    </source>
</evidence>
<dbReference type="PANTHER" id="PTHR38436:SF1">
    <property type="entry name" value="ESTER CYCLASE"/>
    <property type="match status" value="1"/>
</dbReference>
<protein>
    <submittedName>
        <fullName evidence="1">SnoaL-like domain protein</fullName>
    </submittedName>
</protein>
<accession>A0A1A8TMS4</accession>
<dbReference type="InterPro" id="IPR009959">
    <property type="entry name" value="Cyclase_SnoaL-like"/>
</dbReference>
<reference evidence="1 2" key="1">
    <citation type="submission" date="2016-06" db="EMBL/GenBank/DDBJ databases">
        <authorList>
            <person name="Kjaerup R.B."/>
            <person name="Dalgaard T.S."/>
            <person name="Juul-Madsen H.R."/>
        </authorList>
    </citation>
    <scope>NUCLEOTIDE SEQUENCE [LARGE SCALE GENOMIC DNA]</scope>
    <source>
        <strain evidence="1 2">CECT 5080</strain>
    </source>
</reference>
<dbReference type="SUPFAM" id="SSF54427">
    <property type="entry name" value="NTF2-like"/>
    <property type="match status" value="1"/>
</dbReference>
<dbReference type="EMBL" id="FLOC01000018">
    <property type="protein sequence ID" value="SBS34429.1"/>
    <property type="molecule type" value="Genomic_DNA"/>
</dbReference>
<dbReference type="Pfam" id="PF07366">
    <property type="entry name" value="SnoaL"/>
    <property type="match status" value="1"/>
</dbReference>
<dbReference type="GeneID" id="99795071"/>
<organism evidence="1 2">
    <name type="scientific">Marinomonas aquimarina</name>
    <dbReference type="NCBI Taxonomy" id="295068"/>
    <lineage>
        <taxon>Bacteria</taxon>
        <taxon>Pseudomonadati</taxon>
        <taxon>Pseudomonadota</taxon>
        <taxon>Gammaproteobacteria</taxon>
        <taxon>Oceanospirillales</taxon>
        <taxon>Oceanospirillaceae</taxon>
        <taxon>Marinomonas</taxon>
    </lineage>
</organism>
<dbReference type="Gene3D" id="3.10.450.50">
    <property type="match status" value="1"/>
</dbReference>
<dbReference type="AlphaFoldDB" id="A0A1A8TMS4"/>
<dbReference type="GO" id="GO:0030638">
    <property type="term" value="P:polyketide metabolic process"/>
    <property type="evidence" value="ECO:0007669"/>
    <property type="project" value="InterPro"/>
</dbReference>
<gene>
    <name evidence="1" type="ORF">MAQ5080_02871</name>
</gene>
<proteinExistence type="predicted"/>
<dbReference type="OrthoDB" id="7595152at2"/>
<dbReference type="STRING" id="295068.MAQ5080_02871"/>
<evidence type="ECO:0000313" key="2">
    <source>
        <dbReference type="Proteomes" id="UP000092627"/>
    </source>
</evidence>
<name>A0A1A8TMS4_9GAMM</name>
<dbReference type="PANTHER" id="PTHR38436">
    <property type="entry name" value="POLYKETIDE CYCLASE SNOAL-LIKE DOMAIN"/>
    <property type="match status" value="1"/>
</dbReference>
<dbReference type="Proteomes" id="UP000092627">
    <property type="component" value="Unassembled WGS sequence"/>
</dbReference>
<dbReference type="InterPro" id="IPR032710">
    <property type="entry name" value="NTF2-like_dom_sf"/>
</dbReference>
<dbReference type="RefSeq" id="WP_015912832.1">
    <property type="nucleotide sequence ID" value="NZ_FLOC01000018.1"/>
</dbReference>
<sequence length="180" mass="19845">MNNMQHALSFRPLRSSDGLRCRPVQALGAIFLGLASLAYSVTSQAADEPENVKVVRQYLDAWNGGRTDAMEKVLDSNVVYFNTSNEASRTGPQAITEVSQFLMKILPDRKMKIRSQPVASGDGVAIEWEFTATKNSNGGTSPSSSTISYFGASFFRVSNGKIVYASDYYNHNTMQKQLQQ</sequence>
<keyword evidence="2" id="KW-1185">Reference proteome</keyword>